<dbReference type="Pfam" id="PF00569">
    <property type="entry name" value="ZZ"/>
    <property type="match status" value="1"/>
</dbReference>
<dbReference type="Gene3D" id="3.30.60.90">
    <property type="match status" value="1"/>
</dbReference>
<evidence type="ECO:0000313" key="7">
    <source>
        <dbReference type="EMBL" id="KAL0581495.1"/>
    </source>
</evidence>
<organism evidence="7 8">
    <name type="scientific">Marasmius crinis-equi</name>
    <dbReference type="NCBI Taxonomy" id="585013"/>
    <lineage>
        <taxon>Eukaryota</taxon>
        <taxon>Fungi</taxon>
        <taxon>Dikarya</taxon>
        <taxon>Basidiomycota</taxon>
        <taxon>Agaricomycotina</taxon>
        <taxon>Agaricomycetes</taxon>
        <taxon>Agaricomycetidae</taxon>
        <taxon>Agaricales</taxon>
        <taxon>Marasmiineae</taxon>
        <taxon>Marasmiaceae</taxon>
        <taxon>Marasmius</taxon>
    </lineage>
</organism>
<gene>
    <name evidence="7" type="ORF">V5O48_000538</name>
</gene>
<evidence type="ECO:0000313" key="8">
    <source>
        <dbReference type="Proteomes" id="UP001465976"/>
    </source>
</evidence>
<sequence>MAPMTYSCDSCSQQILATNPRVHCLICDDYDLCANCTLGEQFTRDHTLDHAVTVLKRSGGSGERPLAAERASLSFDRGQTDPISSSPTSATRPCIPPPLPRRRSANVSPQTSPIPPPLPPRQGSSSSRNNSLPSSPLPNNTSPESSPPLSQGSPQTPAPHTPPRISHSYTLPSPAPSLPRPTPRREQTLPSFEQAATAWGPFFNDDMTPTGVFSELMDAIFSYLDPKDTGYLLPEVYSRFLDDQGYMGQENAWKSACQPQPMLGIPKEYMADKALKNAYDLFSIEHAIQERPKEMTTPVVNPLTAQFQSMGINYDPCASFGTSMVGSNGVMPLLTRKGFMDITCVEVLCDPSRHWGNFSRIIRAYSNAPNAQAGPMAQYGDWPDLPRVVLPEMPDARMLERVKRVGEVAKAKAQEDLDAARVRTGIEAQGRQHALDLIGDYRYTYRYY</sequence>
<dbReference type="Proteomes" id="UP001465976">
    <property type="component" value="Unassembled WGS sequence"/>
</dbReference>
<evidence type="ECO:0000256" key="5">
    <source>
        <dbReference type="SAM" id="MobiDB-lite"/>
    </source>
</evidence>
<evidence type="ECO:0000256" key="3">
    <source>
        <dbReference type="ARBA" id="ARBA00022833"/>
    </source>
</evidence>
<name>A0ABR3G1P6_9AGAR</name>
<evidence type="ECO:0000256" key="4">
    <source>
        <dbReference type="PROSITE-ProRule" id="PRU00228"/>
    </source>
</evidence>
<evidence type="ECO:0000259" key="6">
    <source>
        <dbReference type="PROSITE" id="PS50135"/>
    </source>
</evidence>
<protein>
    <recommendedName>
        <fullName evidence="6">ZZ-type domain-containing protein</fullName>
    </recommendedName>
</protein>
<dbReference type="InterPro" id="IPR000433">
    <property type="entry name" value="Znf_ZZ"/>
</dbReference>
<reference evidence="7 8" key="1">
    <citation type="submission" date="2024-02" db="EMBL/GenBank/DDBJ databases">
        <title>A draft genome for the cacao thread blight pathogen Marasmius crinis-equi.</title>
        <authorList>
            <person name="Cohen S.P."/>
            <person name="Baruah I.K."/>
            <person name="Amoako-Attah I."/>
            <person name="Bukari Y."/>
            <person name="Meinhardt L.W."/>
            <person name="Bailey B.A."/>
        </authorList>
    </citation>
    <scope>NUCLEOTIDE SEQUENCE [LARGE SCALE GENOMIC DNA]</scope>
    <source>
        <strain evidence="7 8">GH-76</strain>
    </source>
</reference>
<dbReference type="SUPFAM" id="SSF57850">
    <property type="entry name" value="RING/U-box"/>
    <property type="match status" value="1"/>
</dbReference>
<comment type="caution">
    <text evidence="7">The sequence shown here is derived from an EMBL/GenBank/DDBJ whole genome shotgun (WGS) entry which is preliminary data.</text>
</comment>
<evidence type="ECO:0000256" key="2">
    <source>
        <dbReference type="ARBA" id="ARBA00022771"/>
    </source>
</evidence>
<feature type="region of interest" description="Disordered" evidence="5">
    <location>
        <begin position="56"/>
        <end position="187"/>
    </location>
</feature>
<keyword evidence="2 4" id="KW-0863">Zinc-finger</keyword>
<keyword evidence="1" id="KW-0479">Metal-binding</keyword>
<dbReference type="EMBL" id="JBAHYK010000009">
    <property type="protein sequence ID" value="KAL0581495.1"/>
    <property type="molecule type" value="Genomic_DNA"/>
</dbReference>
<dbReference type="CDD" id="cd02249">
    <property type="entry name" value="ZZ"/>
    <property type="match status" value="1"/>
</dbReference>
<keyword evidence="8" id="KW-1185">Reference proteome</keyword>
<proteinExistence type="predicted"/>
<accession>A0ABR3G1P6</accession>
<dbReference type="Pfam" id="PF24355">
    <property type="entry name" value="DUF7514"/>
    <property type="match status" value="1"/>
</dbReference>
<dbReference type="InterPro" id="IPR043145">
    <property type="entry name" value="Znf_ZZ_sf"/>
</dbReference>
<feature type="domain" description="ZZ-type" evidence="6">
    <location>
        <begin position="3"/>
        <end position="60"/>
    </location>
</feature>
<feature type="compositionally biased region" description="Polar residues" evidence="5">
    <location>
        <begin position="81"/>
        <end position="91"/>
    </location>
</feature>
<dbReference type="PROSITE" id="PS50135">
    <property type="entry name" value="ZF_ZZ_2"/>
    <property type="match status" value="1"/>
</dbReference>
<feature type="compositionally biased region" description="Low complexity" evidence="5">
    <location>
        <begin position="121"/>
        <end position="150"/>
    </location>
</feature>
<evidence type="ECO:0000256" key="1">
    <source>
        <dbReference type="ARBA" id="ARBA00022723"/>
    </source>
</evidence>
<dbReference type="SMART" id="SM00291">
    <property type="entry name" value="ZnF_ZZ"/>
    <property type="match status" value="1"/>
</dbReference>
<dbReference type="InterPro" id="IPR055936">
    <property type="entry name" value="DUF7514"/>
</dbReference>
<keyword evidence="3" id="KW-0862">Zinc</keyword>